<dbReference type="PANTHER" id="PTHR15592">
    <property type="entry name" value="MATRIN 3/NUCLEAR PROTEIN 220-RELATED"/>
    <property type="match status" value="1"/>
</dbReference>
<feature type="compositionally biased region" description="Basic and acidic residues" evidence="5">
    <location>
        <begin position="39"/>
        <end position="48"/>
    </location>
</feature>
<evidence type="ECO:0000256" key="1">
    <source>
        <dbReference type="ARBA" id="ARBA00022553"/>
    </source>
</evidence>
<feature type="region of interest" description="Disordered" evidence="5">
    <location>
        <begin position="343"/>
        <end position="371"/>
    </location>
</feature>
<dbReference type="GO" id="GO:0003723">
    <property type="term" value="F:RNA binding"/>
    <property type="evidence" value="ECO:0007669"/>
    <property type="project" value="UniProtKB-UniRule"/>
</dbReference>
<dbReference type="InterPro" id="IPR012677">
    <property type="entry name" value="Nucleotide-bd_a/b_plait_sf"/>
</dbReference>
<keyword evidence="1" id="KW-0597">Phosphoprotein</keyword>
<sequence>MDMDGNIRTDMGSPAGSKRGPDTFYSASAPKNGSTAEGSESKKFKGDSSDELPSKVLHIRKLPENATEAEVVTLALPFGRVTNILMLKGKSQAFLEMASEEAAVAAVTFYSTDPPVLRNQPVYVQYSTYKSLKTDNSAYQAKAQAAMMVANGSDSEETNSAAPQSPILHIIVENLLYPITLEVLHHVFSKYGTVLKIIIFNKNSQYQALMQFADASNAHQAKTMLDGQNIYNGCCTLRVGFSRLTNLNVKYNNEKSRDLTRPDLPAGEGQGPFPLMRAQGKETSLLGNPALIHGGFPNMPQSADLNPRHSQNYFPHSPGLPSGVGGRLPGGLPGGMGSFGFPGMMGPRLGLPPPTPSRGGGGGGSGGMPGLPVNSPVLLTSNLNAEAVTPQRLFNLFGMFGDVLRVKILYNRKDTALIQMADSNQAQIVMNHLNGQRMYGKPIRVTSSRYQTVQLPRDGSDSLTCDFSDSPLHRFRRMGAKNFHHIFPPSVTLHLSNIPSSVLEDDLKTLFESNGCVVKALKFFATDHKMALVQMESLEEAIQTLAELHNHELEKNRLLRVSFSKSVI</sequence>
<evidence type="ECO:0000256" key="2">
    <source>
        <dbReference type="ARBA" id="ARBA00022737"/>
    </source>
</evidence>
<evidence type="ECO:0000256" key="4">
    <source>
        <dbReference type="PROSITE-ProRule" id="PRU00176"/>
    </source>
</evidence>
<dbReference type="GO" id="GO:0006397">
    <property type="term" value="P:mRNA processing"/>
    <property type="evidence" value="ECO:0007669"/>
    <property type="project" value="InterPro"/>
</dbReference>
<evidence type="ECO:0000313" key="8">
    <source>
        <dbReference type="RefSeq" id="XP_032821783.1"/>
    </source>
</evidence>
<dbReference type="FunFam" id="3.30.70.330:FF:000341">
    <property type="entry name" value="Hephaestus, isoform C"/>
    <property type="match status" value="1"/>
</dbReference>
<dbReference type="CDD" id="cd12693">
    <property type="entry name" value="RRM2_PTBP1_like"/>
    <property type="match status" value="1"/>
</dbReference>
<accession>A0AAJ7X6F1</accession>
<dbReference type="PROSITE" id="PS50102">
    <property type="entry name" value="RRM"/>
    <property type="match status" value="4"/>
</dbReference>
<dbReference type="KEGG" id="pmrn:116948794"/>
<dbReference type="RefSeq" id="XP_032821783.1">
    <property type="nucleotide sequence ID" value="XM_032965892.1"/>
</dbReference>
<dbReference type="Pfam" id="PF11835">
    <property type="entry name" value="RRM_8"/>
    <property type="match status" value="1"/>
</dbReference>
<dbReference type="Gene3D" id="3.30.70.330">
    <property type="match status" value="4"/>
</dbReference>
<feature type="domain" description="RRM" evidence="6">
    <location>
        <begin position="491"/>
        <end position="566"/>
    </location>
</feature>
<keyword evidence="3 4" id="KW-0694">RNA-binding</keyword>
<dbReference type="GO" id="GO:0005634">
    <property type="term" value="C:nucleus"/>
    <property type="evidence" value="ECO:0007669"/>
    <property type="project" value="InterPro"/>
</dbReference>
<feature type="domain" description="RRM" evidence="6">
    <location>
        <begin position="376"/>
        <end position="450"/>
    </location>
</feature>
<evidence type="ECO:0000259" key="6">
    <source>
        <dbReference type="PROSITE" id="PS50102"/>
    </source>
</evidence>
<feature type="compositionally biased region" description="Polar residues" evidence="5">
    <location>
        <begin position="25"/>
        <end position="38"/>
    </location>
</feature>
<reference evidence="8" key="1">
    <citation type="submission" date="2025-08" db="UniProtKB">
        <authorList>
            <consortium name="RefSeq"/>
        </authorList>
    </citation>
    <scope>IDENTIFICATION</scope>
    <source>
        <tissue evidence="8">Sperm</tissue>
    </source>
</reference>
<dbReference type="AlphaFoldDB" id="A0AAJ7X6F1"/>
<feature type="region of interest" description="Disordered" evidence="5">
    <location>
        <begin position="1"/>
        <end position="50"/>
    </location>
</feature>
<dbReference type="Pfam" id="PF13893">
    <property type="entry name" value="RRM_5"/>
    <property type="match status" value="1"/>
</dbReference>
<dbReference type="Pfam" id="PF00076">
    <property type="entry name" value="RRM_1"/>
    <property type="match status" value="2"/>
</dbReference>
<dbReference type="InterPro" id="IPR021790">
    <property type="entry name" value="PTBP1-like_RRM2"/>
</dbReference>
<dbReference type="InterPro" id="IPR000504">
    <property type="entry name" value="RRM_dom"/>
</dbReference>
<keyword evidence="2" id="KW-0677">Repeat</keyword>
<dbReference type="Proteomes" id="UP001318040">
    <property type="component" value="Chromosome 35"/>
</dbReference>
<feature type="domain" description="RRM" evidence="6">
    <location>
        <begin position="168"/>
        <end position="244"/>
    </location>
</feature>
<gene>
    <name evidence="8" type="primary">LOC116948794</name>
</gene>
<proteinExistence type="predicted"/>
<feature type="compositionally biased region" description="Gly residues" evidence="5">
    <location>
        <begin position="358"/>
        <end position="369"/>
    </location>
</feature>
<name>A0AAJ7X6F1_PETMA</name>
<evidence type="ECO:0000256" key="3">
    <source>
        <dbReference type="ARBA" id="ARBA00022884"/>
    </source>
</evidence>
<keyword evidence="7" id="KW-1185">Reference proteome</keyword>
<dbReference type="InterPro" id="IPR035979">
    <property type="entry name" value="RBD_domain_sf"/>
</dbReference>
<evidence type="ECO:0000256" key="5">
    <source>
        <dbReference type="SAM" id="MobiDB-lite"/>
    </source>
</evidence>
<dbReference type="SUPFAM" id="SSF54928">
    <property type="entry name" value="RNA-binding domain, RBD"/>
    <property type="match status" value="3"/>
</dbReference>
<evidence type="ECO:0000313" key="7">
    <source>
        <dbReference type="Proteomes" id="UP001318040"/>
    </source>
</evidence>
<protein>
    <submittedName>
        <fullName evidence="8">Polypyrimidine tract-binding protein 3-like</fullName>
    </submittedName>
</protein>
<dbReference type="InterPro" id="IPR006536">
    <property type="entry name" value="HnRNP-L/PTB"/>
</dbReference>
<organism evidence="7 8">
    <name type="scientific">Petromyzon marinus</name>
    <name type="common">Sea lamprey</name>
    <dbReference type="NCBI Taxonomy" id="7757"/>
    <lineage>
        <taxon>Eukaryota</taxon>
        <taxon>Metazoa</taxon>
        <taxon>Chordata</taxon>
        <taxon>Craniata</taxon>
        <taxon>Vertebrata</taxon>
        <taxon>Cyclostomata</taxon>
        <taxon>Hyperoartia</taxon>
        <taxon>Petromyzontiformes</taxon>
        <taxon>Petromyzontidae</taxon>
        <taxon>Petromyzon</taxon>
    </lineage>
</organism>
<feature type="domain" description="RRM" evidence="6">
    <location>
        <begin position="55"/>
        <end position="129"/>
    </location>
</feature>
<dbReference type="NCBIfam" id="TIGR01649">
    <property type="entry name" value="hnRNP-L_PTB"/>
    <property type="match status" value="1"/>
</dbReference>
<dbReference type="SMART" id="SM00360">
    <property type="entry name" value="RRM"/>
    <property type="match status" value="4"/>
</dbReference>